<organism evidence="10 11">
    <name type="scientific">Ruoffia tabacinasalis</name>
    <dbReference type="NCBI Taxonomy" id="87458"/>
    <lineage>
        <taxon>Bacteria</taxon>
        <taxon>Bacillati</taxon>
        <taxon>Bacillota</taxon>
        <taxon>Bacilli</taxon>
        <taxon>Lactobacillales</taxon>
        <taxon>Aerococcaceae</taxon>
        <taxon>Ruoffia</taxon>
    </lineage>
</organism>
<reference evidence="10 11" key="1">
    <citation type="submission" date="2020-07" db="EMBL/GenBank/DDBJ databases">
        <title>Facklamia lactis sp. nov., isolated from raw milk.</title>
        <authorList>
            <person name="Doll E.V."/>
            <person name="Huptas C."/>
            <person name="Staib L."/>
            <person name="Wenning M."/>
            <person name="Scherer S."/>
        </authorList>
    </citation>
    <scope>NUCLEOTIDE SEQUENCE [LARGE SCALE GENOMIC DNA]</scope>
    <source>
        <strain evidence="10 11">DSM 104272</strain>
    </source>
</reference>
<evidence type="ECO:0000256" key="4">
    <source>
        <dbReference type="ARBA" id="ARBA00022827"/>
    </source>
</evidence>
<evidence type="ECO:0000313" key="11">
    <source>
        <dbReference type="Proteomes" id="UP000823401"/>
    </source>
</evidence>
<sequence>MAKEIVIVGAGFAGVAAARKLGKKYKKDKTVNITLIDRHSYLTYMTELHEIAGGRLEPDAIKYDLRRIFHRLNNVKLVTDNVSEIDHDNNVVIGEQSNYKFDYLVLAVGAEPNDFGIDGVKENGFTLWSMEDAERVREHIIDMVYKAAREHDPVKRRALLSFLVCGGGFTGVEMIGELVEWLPILAEEHKLNPDEISFHLVEAAPKILNTVTEKEQERAMKYMRKKGIDITLGDGIAKIAEDHIELASGKKIDTYTSIWTAGIKANTDASEWGVEQARAGRLVADQYMQAKGYDNVFVAGDLVYYEDPTNNNMPTPQIVQAAELTGDVAATSIISEISGTEKEEFEGKYDGNMVSIGSTYGVAYLYDKYSVQGFIAMFIKHAANVIYFLSIGSFYYAWLYVRHEFFTIKHKRNIFRGHLSAHGNILWSVPLRLFYGAMWLVEGLKKTFGMFGGQSWFEDEVVFPFPWLQEEVTSAASATETGEVVEVAEQIFSLNYVYGEEPMLVFDEMPGWFASIMEFMMPNQDVALFMQKMMSLVELGIGLALIAGLFTFLVSGLTVVLVAMFCLSGMFVWVNMWFIPAAIALMMGAGRAFGLDYYVMPWLGKLFDGWIWGKPKHIYTDNIG</sequence>
<comment type="similarity">
    <text evidence="1">Belongs to the NADH dehydrogenase family.</text>
</comment>
<evidence type="ECO:0000259" key="9">
    <source>
        <dbReference type="Pfam" id="PF07992"/>
    </source>
</evidence>
<keyword evidence="8" id="KW-1133">Transmembrane helix</keyword>
<keyword evidence="11" id="KW-1185">Reference proteome</keyword>
<gene>
    <name evidence="10" type="ORF">HYQ42_06910</name>
</gene>
<evidence type="ECO:0000256" key="1">
    <source>
        <dbReference type="ARBA" id="ARBA00005272"/>
    </source>
</evidence>
<keyword evidence="8" id="KW-0472">Membrane</keyword>
<accession>A0ABS0LJP7</accession>
<dbReference type="PANTHER" id="PTHR43706:SF47">
    <property type="entry name" value="EXTERNAL NADH-UBIQUINONE OXIDOREDUCTASE 1, MITOCHONDRIAL-RELATED"/>
    <property type="match status" value="1"/>
</dbReference>
<dbReference type="InterPro" id="IPR023753">
    <property type="entry name" value="FAD/NAD-binding_dom"/>
</dbReference>
<dbReference type="InterPro" id="IPR036188">
    <property type="entry name" value="FAD/NAD-bd_sf"/>
</dbReference>
<dbReference type="EC" id="1.6.5.9" evidence="2"/>
<evidence type="ECO:0000256" key="2">
    <source>
        <dbReference type="ARBA" id="ARBA00012637"/>
    </source>
</evidence>
<evidence type="ECO:0000256" key="7">
    <source>
        <dbReference type="ARBA" id="ARBA00047599"/>
    </source>
</evidence>
<comment type="caution">
    <text evidence="10">The sequence shown here is derived from an EMBL/GenBank/DDBJ whole genome shotgun (WGS) entry which is preliminary data.</text>
</comment>
<dbReference type="PRINTS" id="PR00368">
    <property type="entry name" value="FADPNR"/>
</dbReference>
<feature type="transmembrane region" description="Helical" evidence="8">
    <location>
        <begin position="577"/>
        <end position="599"/>
    </location>
</feature>
<keyword evidence="4" id="KW-0274">FAD</keyword>
<dbReference type="EMBL" id="JACCEL010000014">
    <property type="protein sequence ID" value="MBG9978515.1"/>
    <property type="molecule type" value="Genomic_DNA"/>
</dbReference>
<keyword evidence="6" id="KW-0520">NAD</keyword>
<feature type="transmembrane region" description="Helical" evidence="8">
    <location>
        <begin position="382"/>
        <end position="401"/>
    </location>
</feature>
<dbReference type="Pfam" id="PF07992">
    <property type="entry name" value="Pyr_redox_2"/>
    <property type="match status" value="1"/>
</dbReference>
<dbReference type="InterPro" id="IPR045024">
    <property type="entry name" value="NDH-2"/>
</dbReference>
<protein>
    <recommendedName>
        <fullName evidence="2">NADH:ubiquinone reductase (non-electrogenic)</fullName>
        <ecNumber evidence="2">1.6.5.9</ecNumber>
    </recommendedName>
</protein>
<dbReference type="Proteomes" id="UP000823401">
    <property type="component" value="Unassembled WGS sequence"/>
</dbReference>
<evidence type="ECO:0000313" key="10">
    <source>
        <dbReference type="EMBL" id="MBG9978515.1"/>
    </source>
</evidence>
<keyword evidence="3" id="KW-0285">Flavoprotein</keyword>
<feature type="transmembrane region" description="Helical" evidence="8">
    <location>
        <begin position="539"/>
        <end position="571"/>
    </location>
</feature>
<feature type="domain" description="FAD/NAD(P)-binding" evidence="9">
    <location>
        <begin position="4"/>
        <end position="323"/>
    </location>
</feature>
<evidence type="ECO:0000256" key="6">
    <source>
        <dbReference type="ARBA" id="ARBA00023027"/>
    </source>
</evidence>
<dbReference type="SUPFAM" id="SSF51905">
    <property type="entry name" value="FAD/NAD(P)-binding domain"/>
    <property type="match status" value="2"/>
</dbReference>
<name>A0ABS0LJP7_9LACT</name>
<evidence type="ECO:0000256" key="5">
    <source>
        <dbReference type="ARBA" id="ARBA00023002"/>
    </source>
</evidence>
<comment type="catalytic activity">
    <reaction evidence="7">
        <text>a quinone + NADH + H(+) = a quinol + NAD(+)</text>
        <dbReference type="Rhea" id="RHEA:46160"/>
        <dbReference type="ChEBI" id="CHEBI:15378"/>
        <dbReference type="ChEBI" id="CHEBI:24646"/>
        <dbReference type="ChEBI" id="CHEBI:57540"/>
        <dbReference type="ChEBI" id="CHEBI:57945"/>
        <dbReference type="ChEBI" id="CHEBI:132124"/>
        <dbReference type="EC" id="1.6.5.9"/>
    </reaction>
</comment>
<dbReference type="PANTHER" id="PTHR43706">
    <property type="entry name" value="NADH DEHYDROGENASE"/>
    <property type="match status" value="1"/>
</dbReference>
<dbReference type="RefSeq" id="WP_197104587.1">
    <property type="nucleotide sequence ID" value="NZ_JACCEL010000014.1"/>
</dbReference>
<dbReference type="PRINTS" id="PR00411">
    <property type="entry name" value="PNDRDTASEI"/>
</dbReference>
<keyword evidence="5" id="KW-0560">Oxidoreductase</keyword>
<evidence type="ECO:0000256" key="3">
    <source>
        <dbReference type="ARBA" id="ARBA00022630"/>
    </source>
</evidence>
<evidence type="ECO:0000256" key="8">
    <source>
        <dbReference type="SAM" id="Phobius"/>
    </source>
</evidence>
<dbReference type="Gene3D" id="3.50.50.100">
    <property type="match status" value="1"/>
</dbReference>
<keyword evidence="8" id="KW-0812">Transmembrane</keyword>
<proteinExistence type="inferred from homology"/>